<reference evidence="3 4" key="2">
    <citation type="submission" date="2024-10" db="EMBL/GenBank/DDBJ databases">
        <authorList>
            <person name="Ryan C."/>
        </authorList>
    </citation>
    <scope>NUCLEOTIDE SEQUENCE [LARGE SCALE GENOMIC DNA]</scope>
</reference>
<evidence type="ECO:0000256" key="1">
    <source>
        <dbReference type="SAM" id="Coils"/>
    </source>
</evidence>
<protein>
    <submittedName>
        <fullName evidence="3">Uncharacterized protein</fullName>
    </submittedName>
</protein>
<reference evidence="4" key="1">
    <citation type="submission" date="2024-06" db="EMBL/GenBank/DDBJ databases">
        <authorList>
            <person name="Ryan C."/>
        </authorList>
    </citation>
    <scope>NUCLEOTIDE SEQUENCE [LARGE SCALE GENOMIC DNA]</scope>
</reference>
<feature type="compositionally biased region" description="Polar residues" evidence="2">
    <location>
        <begin position="62"/>
        <end position="86"/>
    </location>
</feature>
<evidence type="ECO:0000256" key="2">
    <source>
        <dbReference type="SAM" id="MobiDB-lite"/>
    </source>
</evidence>
<keyword evidence="1" id="KW-0175">Coiled coil</keyword>
<feature type="compositionally biased region" description="Basic residues" evidence="2">
    <location>
        <begin position="1"/>
        <end position="14"/>
    </location>
</feature>
<feature type="compositionally biased region" description="Basic and acidic residues" evidence="2">
    <location>
        <begin position="34"/>
        <end position="48"/>
    </location>
</feature>
<proteinExistence type="predicted"/>
<feature type="coiled-coil region" evidence="1">
    <location>
        <begin position="228"/>
        <end position="283"/>
    </location>
</feature>
<organism evidence="3 4">
    <name type="scientific">Urochloa decumbens</name>
    <dbReference type="NCBI Taxonomy" id="240449"/>
    <lineage>
        <taxon>Eukaryota</taxon>
        <taxon>Viridiplantae</taxon>
        <taxon>Streptophyta</taxon>
        <taxon>Embryophyta</taxon>
        <taxon>Tracheophyta</taxon>
        <taxon>Spermatophyta</taxon>
        <taxon>Magnoliopsida</taxon>
        <taxon>Liliopsida</taxon>
        <taxon>Poales</taxon>
        <taxon>Poaceae</taxon>
        <taxon>PACMAD clade</taxon>
        <taxon>Panicoideae</taxon>
        <taxon>Panicodae</taxon>
        <taxon>Paniceae</taxon>
        <taxon>Melinidinae</taxon>
        <taxon>Urochloa</taxon>
    </lineage>
</organism>
<gene>
    <name evidence="3" type="ORF">URODEC1_LOCUS31791</name>
</gene>
<dbReference type="Proteomes" id="UP001497457">
    <property type="component" value="Chromosome 16b"/>
</dbReference>
<accession>A0ABC8YBJ3</accession>
<sequence>MDSKKKRSKKKKGNQGKNTVDVISNAGEAAPQHHNHESAPRDHYKGSDADDAMSSVGEGVPQYQNHEPTLQSDHNGTNAHDTTSSIGEGIPCYQNNEPTLTQENHKTSNAIPADQRSIGMSESSVELDMHRLYEAKLDKLHETIKQLEDEKRLWLQKVSAMENELEKLHSKVDFHVQNEVLLEGKFNSLQIGYDVLIKKEEVLDNNVRCIDDINGTLTRHEALLQERFSELEETNKILVSQVKVLEESSNNTFEENQMLVKKLDELDSRLQALEARAALSEASITEKVSDNKVIDPMNFTSPVLHRQTSGFTEVMSKGNELIAERGLSSSVEITPDNSYGLFNNATSNAFASNHPKETSIQLPEIGISSSIAQAHVDVNERQFDGPTSEEIVPVPLDDIQIHEDDPRQPGADDAIDEVPFSDAPIIGAPFRLISFVARYVSGADLVNQK</sequence>
<keyword evidence="4" id="KW-1185">Reference proteome</keyword>
<feature type="coiled-coil region" evidence="1">
    <location>
        <begin position="130"/>
        <end position="178"/>
    </location>
</feature>
<evidence type="ECO:0000313" key="4">
    <source>
        <dbReference type="Proteomes" id="UP001497457"/>
    </source>
</evidence>
<name>A0ABC8YBJ3_9POAL</name>
<dbReference type="AlphaFoldDB" id="A0ABC8YBJ3"/>
<dbReference type="SUPFAM" id="SSF57997">
    <property type="entry name" value="Tropomyosin"/>
    <property type="match status" value="1"/>
</dbReference>
<dbReference type="EMBL" id="OZ075126">
    <property type="protein sequence ID" value="CAL4939236.1"/>
    <property type="molecule type" value="Genomic_DNA"/>
</dbReference>
<evidence type="ECO:0000313" key="3">
    <source>
        <dbReference type="EMBL" id="CAL4939236.1"/>
    </source>
</evidence>
<feature type="region of interest" description="Disordered" evidence="2">
    <location>
        <begin position="1"/>
        <end position="100"/>
    </location>
</feature>